<dbReference type="KEGG" id="hvg:123452905"/>
<keyword evidence="2" id="KW-1185">Reference proteome</keyword>
<dbReference type="ExpressionAtlas" id="A0A287SPZ0">
    <property type="expression patterns" value="baseline"/>
</dbReference>
<dbReference type="Proteomes" id="UP000011116">
    <property type="component" value="Chromosome 5H"/>
</dbReference>
<proteinExistence type="predicted"/>
<evidence type="ECO:0000313" key="1">
    <source>
        <dbReference type="EnsemblPlants" id="HORVU.MOREX.r3.5HG0523330.1"/>
    </source>
</evidence>
<reference evidence="2" key="1">
    <citation type="journal article" date="2012" name="Nature">
        <title>A physical, genetic and functional sequence assembly of the barley genome.</title>
        <authorList>
            <consortium name="The International Barley Genome Sequencing Consortium"/>
            <person name="Mayer K.F."/>
            <person name="Waugh R."/>
            <person name="Brown J.W."/>
            <person name="Schulman A."/>
            <person name="Langridge P."/>
            <person name="Platzer M."/>
            <person name="Fincher G.B."/>
            <person name="Muehlbauer G.J."/>
            <person name="Sato K."/>
            <person name="Close T.J."/>
            <person name="Wise R.P."/>
            <person name="Stein N."/>
        </authorList>
    </citation>
    <scope>NUCLEOTIDE SEQUENCE [LARGE SCALE GENOMIC DNA]</scope>
    <source>
        <strain evidence="2">cv. Morex</strain>
    </source>
</reference>
<dbReference type="InterPro" id="IPR050905">
    <property type="entry name" value="Plant_NBS-LRR"/>
</dbReference>
<accession>A0A287SPZ0</accession>
<dbReference type="Gramene" id="HORVU.MOREX.r3.5HG0523330.1">
    <property type="protein sequence ID" value="HORVU.MOREX.r3.5HG0523330.1"/>
    <property type="gene ID" value="HORVU.MOREX.r3.5HG0523330"/>
</dbReference>
<dbReference type="PANTHER" id="PTHR33463:SF157">
    <property type="entry name" value="NB-ARC DOMAIN-CONTAINING PROTEIN"/>
    <property type="match status" value="1"/>
</dbReference>
<dbReference type="Gramene" id="HORVU.MOREX.r2.5HG0435050.1">
    <property type="protein sequence ID" value="HORVU.MOREX.r2.5HG0435050.1"/>
    <property type="gene ID" value="HORVU.MOREX.r2.5HG0435050"/>
</dbReference>
<dbReference type="EnsemblPlants" id="HORVU.MOREX.r3.5HG0523330.1">
    <property type="protein sequence ID" value="HORVU.MOREX.r3.5HG0523330.1"/>
    <property type="gene ID" value="HORVU.MOREX.r3.5HG0523330"/>
</dbReference>
<reference evidence="1" key="3">
    <citation type="submission" date="2022-01" db="UniProtKB">
        <authorList>
            <consortium name="EnsemblPlants"/>
        </authorList>
    </citation>
    <scope>IDENTIFICATION</scope>
    <source>
        <strain evidence="1">subsp. vulgare</strain>
    </source>
</reference>
<dbReference type="eggNOG" id="ENOG502T1VH">
    <property type="taxonomic scope" value="Eukaryota"/>
</dbReference>
<organism evidence="1 2">
    <name type="scientific">Hordeum vulgare subsp. vulgare</name>
    <name type="common">Domesticated barley</name>
    <dbReference type="NCBI Taxonomy" id="112509"/>
    <lineage>
        <taxon>Eukaryota</taxon>
        <taxon>Viridiplantae</taxon>
        <taxon>Streptophyta</taxon>
        <taxon>Embryophyta</taxon>
        <taxon>Tracheophyta</taxon>
        <taxon>Spermatophyta</taxon>
        <taxon>Magnoliopsida</taxon>
        <taxon>Liliopsida</taxon>
        <taxon>Poales</taxon>
        <taxon>Poaceae</taxon>
        <taxon>BOP clade</taxon>
        <taxon>Pooideae</taxon>
        <taxon>Triticodae</taxon>
        <taxon>Triticeae</taxon>
        <taxon>Hordeinae</taxon>
        <taxon>Hordeum</taxon>
    </lineage>
</organism>
<dbReference type="SUPFAM" id="SSF52058">
    <property type="entry name" value="L domain-like"/>
    <property type="match status" value="2"/>
</dbReference>
<evidence type="ECO:0000313" key="2">
    <source>
        <dbReference type="Proteomes" id="UP000011116"/>
    </source>
</evidence>
<dbReference type="OrthoDB" id="681717at2759"/>
<dbReference type="AlphaFoldDB" id="A0A287SPZ0"/>
<name>A0A287SPZ0_HORVV</name>
<dbReference type="RefSeq" id="XP_044985575.1">
    <property type="nucleotide sequence ID" value="XM_045129640.1"/>
</dbReference>
<dbReference type="PANTHER" id="PTHR33463">
    <property type="entry name" value="NB-ARC DOMAIN-CONTAINING PROTEIN-RELATED"/>
    <property type="match status" value="1"/>
</dbReference>
<dbReference type="GeneID" id="123452905"/>
<protein>
    <recommendedName>
        <fullName evidence="3">NB-ARC domain-containing protein</fullName>
    </recommendedName>
</protein>
<dbReference type="RefSeq" id="XP_044985577.1">
    <property type="nucleotide sequence ID" value="XM_045129642.1"/>
</dbReference>
<sequence length="988" mass="112065">MRTEVIKADTIDEAIEGLLNELNKSRQNVIYFDGWEGLGACAVLRAIARCLELKEPSRPPGLDFEQVIHIDCSKWESTRALQREVAKQLKLSNWVMKMFDKQDEEDDFNGITDQGSRAEIADVAIEIQRSMQGRRFLAVLHNGGNEEIDISRLGLALYPYLTNKVIWTFQGRFRMDPKMKDKVTKNTTDVLLSASCSKCDPRVLWFYLLDKEAAHVACKHGISLTIVVRCFLCLLDLNCIRGHHVDTEYDLTIHTCNYWICDGIIPKIPGCGEEAWQDGENLQGEIRLDMHYHQNDLPPHLLMYNEKRPHWTSPAYGYVLVQDRVVPSGMLQHFDKLSVIKLSSCTFSFSSPPFLCCHSLRFLCLEHCQDLRKTYAEQREEEEDTTRSRACFQSLWVLDLRYTDCDWILSVRVMDLMTQLRELIVMGAKDWHMNHLRGRLRNIQKLRVTKSTCFFNGNLLSEMESIELLDFSGNIVNGGTSSLSGRASNSSLSGPASNSSLKTVFIDGCDGLGKISFGGCKELKNLFLKGLLRGLEELDISYTGVKTLDLGEVRASTLPKRFILVGCEKLRAILWPQGAEKWYGVLFIHQTSALASSNGWEEPHADRSLQQQKEKKFEFGSRISLMDTRLLRSLSAVRICLENSSVHIDIYTAATVGRSSVNLPQAQPHTGITMDSMYIDVLKDGPVTAMMMWGCPEILPGQPLQTCIMKVILHGHGSKTLEDAATSSTTSALSLPEFIFQVVRSLHMYDNSSTTTILAPPKDPAWTNLRWCRVERCPALRTVFNVPQDSDRSSFSLLETFWASQLPSACYIWTIASVGTFSCLTLLHLDRCPRLIHVLPLSTAPGSCLSSPMSPPCLFRLETLEIVYCGDLREVFPLSPELREQDTPILFPQLRRIHLHGLPSLQRICGRRVFAPKIETIKIRGCWSLRRLPGVRINTAKPPKVDCEKDWWDNLEWDGVKENHHPSLYEPSHSLYYKAKVPRDTVLR</sequence>
<dbReference type="RefSeq" id="XP_044985576.1">
    <property type="nucleotide sequence ID" value="XM_045129641.1"/>
</dbReference>
<dbReference type="Gene3D" id="3.80.10.10">
    <property type="entry name" value="Ribonuclease Inhibitor"/>
    <property type="match status" value="2"/>
</dbReference>
<evidence type="ECO:0008006" key="3">
    <source>
        <dbReference type="Google" id="ProtNLM"/>
    </source>
</evidence>
<gene>
    <name evidence="1" type="primary">LOC123452905</name>
</gene>
<dbReference type="InterPro" id="IPR032675">
    <property type="entry name" value="LRR_dom_sf"/>
</dbReference>
<reference evidence="1" key="2">
    <citation type="submission" date="2020-10" db="EMBL/GenBank/DDBJ databases">
        <authorList>
            <person name="Scholz U."/>
            <person name="Mascher M."/>
            <person name="Fiebig A."/>
        </authorList>
    </citation>
    <scope>NUCLEOTIDE SEQUENCE [LARGE SCALE GENOMIC DNA]</scope>
    <source>
        <strain evidence="1">cv. Morex</strain>
    </source>
</reference>